<name>A0A840MPF7_9PROT</name>
<dbReference type="Proteomes" id="UP000575898">
    <property type="component" value="Unassembled WGS sequence"/>
</dbReference>
<gene>
    <name evidence="2" type="ORF">HNQ59_003649</name>
</gene>
<protein>
    <submittedName>
        <fullName evidence="2">Acyl-coenzyme A thioesterase PaaI-like protein</fullName>
    </submittedName>
</protein>
<dbReference type="CDD" id="cd03443">
    <property type="entry name" value="PaaI_thioesterase"/>
    <property type="match status" value="1"/>
</dbReference>
<evidence type="ECO:0000259" key="1">
    <source>
        <dbReference type="Pfam" id="PF03061"/>
    </source>
</evidence>
<evidence type="ECO:0000313" key="2">
    <source>
        <dbReference type="EMBL" id="MBB5020330.1"/>
    </source>
</evidence>
<dbReference type="Pfam" id="PF03061">
    <property type="entry name" value="4HBT"/>
    <property type="match status" value="1"/>
</dbReference>
<dbReference type="InterPro" id="IPR029069">
    <property type="entry name" value="HotDog_dom_sf"/>
</dbReference>
<dbReference type="AlphaFoldDB" id="A0A840MPF7"/>
<accession>A0A840MPF7</accession>
<proteinExistence type="predicted"/>
<keyword evidence="3" id="KW-1185">Reference proteome</keyword>
<comment type="caution">
    <text evidence="2">The sequence shown here is derived from an EMBL/GenBank/DDBJ whole genome shotgun (WGS) entry which is preliminary data.</text>
</comment>
<dbReference type="EMBL" id="JACHHY010000031">
    <property type="protein sequence ID" value="MBB5020330.1"/>
    <property type="molecule type" value="Genomic_DNA"/>
</dbReference>
<evidence type="ECO:0000313" key="3">
    <source>
        <dbReference type="Proteomes" id="UP000575898"/>
    </source>
</evidence>
<organism evidence="2 3">
    <name type="scientific">Chitinivorax tropicus</name>
    <dbReference type="NCBI Taxonomy" id="714531"/>
    <lineage>
        <taxon>Bacteria</taxon>
        <taxon>Pseudomonadati</taxon>
        <taxon>Pseudomonadota</taxon>
        <taxon>Betaproteobacteria</taxon>
        <taxon>Chitinivorax</taxon>
    </lineage>
</organism>
<reference evidence="2 3" key="1">
    <citation type="submission" date="2020-08" db="EMBL/GenBank/DDBJ databases">
        <title>Genomic Encyclopedia of Type Strains, Phase IV (KMG-IV): sequencing the most valuable type-strain genomes for metagenomic binning, comparative biology and taxonomic classification.</title>
        <authorList>
            <person name="Goeker M."/>
        </authorList>
    </citation>
    <scope>NUCLEOTIDE SEQUENCE [LARGE SCALE GENOMIC DNA]</scope>
    <source>
        <strain evidence="2 3">DSM 27165</strain>
    </source>
</reference>
<dbReference type="InterPro" id="IPR006683">
    <property type="entry name" value="Thioestr_dom"/>
</dbReference>
<dbReference type="SUPFAM" id="SSF54637">
    <property type="entry name" value="Thioesterase/thiol ester dehydrase-isomerase"/>
    <property type="match status" value="1"/>
</dbReference>
<sequence length="90" mass="9553">MLLTLADTALGINLSTSQNPPVPVVTANLTADFLEPARPLDWVEAHVEVFRVGRRLAFAEVRLVANDRLLVRANATFAVMGAPGSAPSDG</sequence>
<dbReference type="Gene3D" id="3.10.129.10">
    <property type="entry name" value="Hotdog Thioesterase"/>
    <property type="match status" value="1"/>
</dbReference>
<dbReference type="GO" id="GO:0016790">
    <property type="term" value="F:thiolester hydrolase activity"/>
    <property type="evidence" value="ECO:0007669"/>
    <property type="project" value="UniProtKB-ARBA"/>
</dbReference>
<feature type="domain" description="Thioesterase" evidence="1">
    <location>
        <begin position="2"/>
        <end position="70"/>
    </location>
</feature>